<organism evidence="17">
    <name type="scientific">Thermofilum pendens</name>
    <dbReference type="NCBI Taxonomy" id="2269"/>
    <lineage>
        <taxon>Archaea</taxon>
        <taxon>Thermoproteota</taxon>
        <taxon>Thermoprotei</taxon>
        <taxon>Thermofilales</taxon>
        <taxon>Thermofilaceae</taxon>
        <taxon>Thermofilum</taxon>
    </lineage>
</organism>
<evidence type="ECO:0000256" key="1">
    <source>
        <dbReference type="ARBA" id="ARBA00003314"/>
    </source>
</evidence>
<feature type="domain" description="TRNA-binding" evidence="16">
    <location>
        <begin position="8"/>
        <end position="109"/>
    </location>
</feature>
<evidence type="ECO:0000256" key="13">
    <source>
        <dbReference type="ARBA" id="ARBA00023146"/>
    </source>
</evidence>
<dbReference type="Pfam" id="PF01588">
    <property type="entry name" value="tRNA_bind"/>
    <property type="match status" value="1"/>
</dbReference>
<dbReference type="NCBIfam" id="TIGR00399">
    <property type="entry name" value="metG_C_term"/>
    <property type="match status" value="1"/>
</dbReference>
<evidence type="ECO:0000256" key="3">
    <source>
        <dbReference type="ARBA" id="ARBA00011738"/>
    </source>
</evidence>
<evidence type="ECO:0000256" key="12">
    <source>
        <dbReference type="ARBA" id="ARBA00022917"/>
    </source>
</evidence>
<evidence type="ECO:0000256" key="6">
    <source>
        <dbReference type="ARBA" id="ARBA00022490"/>
    </source>
</evidence>
<keyword evidence="12" id="KW-0648">Protein biosynthesis</keyword>
<dbReference type="GO" id="GO:0006431">
    <property type="term" value="P:methionyl-tRNA aminoacylation"/>
    <property type="evidence" value="ECO:0007669"/>
    <property type="project" value="InterPro"/>
</dbReference>
<keyword evidence="10" id="KW-0067">ATP-binding</keyword>
<keyword evidence="13" id="KW-0030">Aminoacyl-tRNA synthetase</keyword>
<dbReference type="FunFam" id="2.40.50.140:FF:000042">
    <property type="entry name" value="Methionine--tRNA ligase"/>
    <property type="match status" value="1"/>
</dbReference>
<dbReference type="GO" id="GO:0004825">
    <property type="term" value="F:methionine-tRNA ligase activity"/>
    <property type="evidence" value="ECO:0007669"/>
    <property type="project" value="UniProtKB-EC"/>
</dbReference>
<evidence type="ECO:0000256" key="8">
    <source>
        <dbReference type="ARBA" id="ARBA00022598"/>
    </source>
</evidence>
<dbReference type="PROSITE" id="PS50886">
    <property type="entry name" value="TRBD"/>
    <property type="match status" value="1"/>
</dbReference>
<dbReference type="GO" id="GO:0005737">
    <property type="term" value="C:cytoplasm"/>
    <property type="evidence" value="ECO:0007669"/>
    <property type="project" value="UniProtKB-SubCell"/>
</dbReference>
<evidence type="ECO:0000256" key="7">
    <source>
        <dbReference type="ARBA" id="ARBA00022555"/>
    </source>
</evidence>
<dbReference type="CDD" id="cd02800">
    <property type="entry name" value="tRNA_bind_EcMetRS_like"/>
    <property type="match status" value="1"/>
</dbReference>
<evidence type="ECO:0000259" key="16">
    <source>
        <dbReference type="PROSITE" id="PS50886"/>
    </source>
</evidence>
<keyword evidence="11" id="KW-0694">RNA-binding</keyword>
<dbReference type="EC" id="6.1.1.10" evidence="4"/>
<reference evidence="17" key="1">
    <citation type="journal article" date="2020" name="mSystems">
        <title>Genome- and Community-Level Interaction Insights into Carbon Utilization and Element Cycling Functions of Hydrothermarchaeota in Hydrothermal Sediment.</title>
        <authorList>
            <person name="Zhou Z."/>
            <person name="Liu Y."/>
            <person name="Xu W."/>
            <person name="Pan J."/>
            <person name="Luo Z.H."/>
            <person name="Li M."/>
        </authorList>
    </citation>
    <scope>NUCLEOTIDE SEQUENCE</scope>
    <source>
        <strain evidence="17">SpSt-649</strain>
    </source>
</reference>
<evidence type="ECO:0000256" key="11">
    <source>
        <dbReference type="ARBA" id="ARBA00022884"/>
    </source>
</evidence>
<evidence type="ECO:0000256" key="14">
    <source>
        <dbReference type="ARBA" id="ARBA00030904"/>
    </source>
</evidence>
<evidence type="ECO:0000313" key="17">
    <source>
        <dbReference type="EMBL" id="HGM46602.1"/>
    </source>
</evidence>
<keyword evidence="8 17" id="KW-0436">Ligase</keyword>
<dbReference type="AlphaFoldDB" id="A0A7C4D2D8"/>
<dbReference type="PANTHER" id="PTHR11586">
    <property type="entry name" value="TRNA-AMINOACYLATION COFACTOR ARC1 FAMILY MEMBER"/>
    <property type="match status" value="1"/>
</dbReference>
<name>A0A7C4D2D8_THEPE</name>
<comment type="subunit">
    <text evidence="3">Homodimer.</text>
</comment>
<keyword evidence="7" id="KW-0820">tRNA-binding</keyword>
<evidence type="ECO:0000256" key="4">
    <source>
        <dbReference type="ARBA" id="ARBA00012838"/>
    </source>
</evidence>
<dbReference type="InterPro" id="IPR002547">
    <property type="entry name" value="tRNA-bd_dom"/>
</dbReference>
<dbReference type="SUPFAM" id="SSF50249">
    <property type="entry name" value="Nucleic acid-binding proteins"/>
    <property type="match status" value="1"/>
</dbReference>
<keyword evidence="9" id="KW-0547">Nucleotide-binding</keyword>
<keyword evidence="6" id="KW-0963">Cytoplasm</keyword>
<dbReference type="GO" id="GO:0005524">
    <property type="term" value="F:ATP binding"/>
    <property type="evidence" value="ECO:0007669"/>
    <property type="project" value="UniProtKB-KW"/>
</dbReference>
<sequence>MTTVKLDVFKQLDIRVARVISAERIKRSDKLLLLKVDIGGGEVRQIVAGLAPHYSPEQLVGREVIVLVNLEPKTLMGYISQGMLLAAVEDDKPVLIVPESEVKVGAKIT</sequence>
<evidence type="ECO:0000256" key="2">
    <source>
        <dbReference type="ARBA" id="ARBA00004496"/>
    </source>
</evidence>
<comment type="function">
    <text evidence="1">Is required not only for elongation of protein synthesis but also for the initiation of all mRNA translation through initiator tRNA(fMet) aminoacylation.</text>
</comment>
<proteinExistence type="predicted"/>
<evidence type="ECO:0000256" key="15">
    <source>
        <dbReference type="ARBA" id="ARBA00047364"/>
    </source>
</evidence>
<gene>
    <name evidence="17" type="primary">metG</name>
    <name evidence="17" type="ORF">ENU21_02455</name>
</gene>
<dbReference type="InterPro" id="IPR004495">
    <property type="entry name" value="Met-tRNA-synth_bsu_C"/>
</dbReference>
<comment type="caution">
    <text evidence="17">The sequence shown here is derived from an EMBL/GenBank/DDBJ whole genome shotgun (WGS) entry which is preliminary data.</text>
</comment>
<dbReference type="InterPro" id="IPR051270">
    <property type="entry name" value="Tyrosine-tRNA_ligase_regulator"/>
</dbReference>
<dbReference type="GO" id="GO:0000049">
    <property type="term" value="F:tRNA binding"/>
    <property type="evidence" value="ECO:0007669"/>
    <property type="project" value="UniProtKB-KW"/>
</dbReference>
<evidence type="ECO:0000256" key="10">
    <source>
        <dbReference type="ARBA" id="ARBA00022840"/>
    </source>
</evidence>
<dbReference type="EMBL" id="DTBQ01000070">
    <property type="protein sequence ID" value="HGM46602.1"/>
    <property type="molecule type" value="Genomic_DNA"/>
</dbReference>
<accession>A0A7C4D2D8</accession>
<comment type="catalytic activity">
    <reaction evidence="15">
        <text>tRNA(Met) + L-methionine + ATP = L-methionyl-tRNA(Met) + AMP + diphosphate</text>
        <dbReference type="Rhea" id="RHEA:13481"/>
        <dbReference type="Rhea" id="RHEA-COMP:9667"/>
        <dbReference type="Rhea" id="RHEA-COMP:9698"/>
        <dbReference type="ChEBI" id="CHEBI:30616"/>
        <dbReference type="ChEBI" id="CHEBI:33019"/>
        <dbReference type="ChEBI" id="CHEBI:57844"/>
        <dbReference type="ChEBI" id="CHEBI:78442"/>
        <dbReference type="ChEBI" id="CHEBI:78530"/>
        <dbReference type="ChEBI" id="CHEBI:456215"/>
        <dbReference type="EC" id="6.1.1.10"/>
    </reaction>
</comment>
<evidence type="ECO:0000256" key="9">
    <source>
        <dbReference type="ARBA" id="ARBA00022741"/>
    </source>
</evidence>
<evidence type="ECO:0000256" key="5">
    <source>
        <dbReference type="ARBA" id="ARBA00018753"/>
    </source>
</evidence>
<dbReference type="InterPro" id="IPR012340">
    <property type="entry name" value="NA-bd_OB-fold"/>
</dbReference>
<comment type="subcellular location">
    <subcellularLocation>
        <location evidence="2">Cytoplasm</location>
    </subcellularLocation>
</comment>
<dbReference type="Gene3D" id="2.40.50.140">
    <property type="entry name" value="Nucleic acid-binding proteins"/>
    <property type="match status" value="1"/>
</dbReference>
<protein>
    <recommendedName>
        <fullName evidence="5">Methionine--tRNA ligase</fullName>
        <ecNumber evidence="4">6.1.1.10</ecNumber>
    </recommendedName>
    <alternativeName>
        <fullName evidence="14">Methionyl-tRNA synthetase</fullName>
    </alternativeName>
</protein>
<dbReference type="PANTHER" id="PTHR11586:SF37">
    <property type="entry name" value="TRNA-BINDING DOMAIN-CONTAINING PROTEIN"/>
    <property type="match status" value="1"/>
</dbReference>